<dbReference type="Proteomes" id="UP001165160">
    <property type="component" value="Unassembled WGS sequence"/>
</dbReference>
<dbReference type="AlphaFoldDB" id="A0A9W7F5M1"/>
<keyword evidence="2" id="KW-1133">Transmembrane helix</keyword>
<sequence length="307" mass="33336">MSIVMDSCEEMEGLGLTVHNEVPTWEEVEVKTDPTGSSTISFPVSSIIQIPSSFLVSTSLGPCYVDPSSLPSPYIPPTTVDSGDYFKWWISDPLNKLMTGPQPTQMQNNITTEFSYVPSSELSPSCFSENESSTKKKLIIASATAPAILAGVVGLLYCKKYRYKKFREEETDSDEITEEVESNTIRPGVTSVSIDTGDVFSTKREKVEVNLSDNVRLQKKQMALESLKERHMKAKALKSSLISENPSTPLCSRRPSSSSFKPPSSTTYTSPMSPTSTGGIIGGGTDMGTIGYDTGGGIKEKFSDVSL</sequence>
<feature type="compositionally biased region" description="Low complexity" evidence="1">
    <location>
        <begin position="246"/>
        <end position="278"/>
    </location>
</feature>
<reference evidence="4" key="1">
    <citation type="journal article" date="2023" name="Commun. Biol.">
        <title>Genome analysis of Parmales, the sister group of diatoms, reveals the evolutionary specialization of diatoms from phago-mixotrophs to photoautotrophs.</title>
        <authorList>
            <person name="Ban H."/>
            <person name="Sato S."/>
            <person name="Yoshikawa S."/>
            <person name="Yamada K."/>
            <person name="Nakamura Y."/>
            <person name="Ichinomiya M."/>
            <person name="Sato N."/>
            <person name="Blanc-Mathieu R."/>
            <person name="Endo H."/>
            <person name="Kuwata A."/>
            <person name="Ogata H."/>
        </authorList>
    </citation>
    <scope>NUCLEOTIDE SEQUENCE [LARGE SCALE GENOMIC DNA]</scope>
    <source>
        <strain evidence="4">NIES 3699</strain>
    </source>
</reference>
<name>A0A9W7F5M1_9STRA</name>
<keyword evidence="2" id="KW-0472">Membrane</keyword>
<keyword evidence="2" id="KW-0812">Transmembrane</keyword>
<evidence type="ECO:0000256" key="1">
    <source>
        <dbReference type="SAM" id="MobiDB-lite"/>
    </source>
</evidence>
<accession>A0A9W7F5M1</accession>
<keyword evidence="4" id="KW-1185">Reference proteome</keyword>
<gene>
    <name evidence="3" type="ORF">TrVE_jg7038</name>
</gene>
<dbReference type="EMBL" id="BRXX01000312">
    <property type="protein sequence ID" value="GMI04179.1"/>
    <property type="molecule type" value="Genomic_DNA"/>
</dbReference>
<evidence type="ECO:0000256" key="2">
    <source>
        <dbReference type="SAM" id="Phobius"/>
    </source>
</evidence>
<evidence type="ECO:0000313" key="4">
    <source>
        <dbReference type="Proteomes" id="UP001165160"/>
    </source>
</evidence>
<proteinExistence type="predicted"/>
<feature type="transmembrane region" description="Helical" evidence="2">
    <location>
        <begin position="138"/>
        <end position="158"/>
    </location>
</feature>
<protein>
    <submittedName>
        <fullName evidence="3">Uncharacterized protein</fullName>
    </submittedName>
</protein>
<feature type="region of interest" description="Disordered" evidence="1">
    <location>
        <begin position="243"/>
        <end position="284"/>
    </location>
</feature>
<comment type="caution">
    <text evidence="3">The sequence shown here is derived from an EMBL/GenBank/DDBJ whole genome shotgun (WGS) entry which is preliminary data.</text>
</comment>
<evidence type="ECO:0000313" key="3">
    <source>
        <dbReference type="EMBL" id="GMI04179.1"/>
    </source>
</evidence>
<organism evidence="3 4">
    <name type="scientific">Triparma verrucosa</name>
    <dbReference type="NCBI Taxonomy" id="1606542"/>
    <lineage>
        <taxon>Eukaryota</taxon>
        <taxon>Sar</taxon>
        <taxon>Stramenopiles</taxon>
        <taxon>Ochrophyta</taxon>
        <taxon>Bolidophyceae</taxon>
        <taxon>Parmales</taxon>
        <taxon>Triparmaceae</taxon>
        <taxon>Triparma</taxon>
    </lineage>
</organism>